<sequence>MFTSATLSLLVATTLAAPAPLQFNNADEFKQALLAEPGRRMDVVNGVYVVLNSDNVTVAATATPKFSWALNETIEAGKCLDYTTVLMEVSDDTPKPFNDGGNFNGCIVHWCPTPGDPRPCLGYEGCTVCNMYSRCF</sequence>
<comment type="caution">
    <text evidence="2">The sequence shown here is derived from an EMBL/GenBank/DDBJ whole genome shotgun (WGS) entry which is preliminary data.</text>
</comment>
<keyword evidence="1" id="KW-0732">Signal</keyword>
<dbReference type="KEGG" id="tasa:A1Q1_00117"/>
<dbReference type="RefSeq" id="XP_014184433.1">
    <property type="nucleotide sequence ID" value="XM_014328958.1"/>
</dbReference>
<dbReference type="Proteomes" id="UP000002748">
    <property type="component" value="Unassembled WGS sequence"/>
</dbReference>
<dbReference type="AlphaFoldDB" id="J8TZA7"/>
<dbReference type="EMBL" id="ALBS01000009">
    <property type="protein sequence ID" value="EJT53110.1"/>
    <property type="molecule type" value="Genomic_DNA"/>
</dbReference>
<accession>J8TZA7</accession>
<protein>
    <submittedName>
        <fullName evidence="2">Uncharacterized protein</fullName>
    </submittedName>
</protein>
<name>J8TZA7_TRIAS</name>
<evidence type="ECO:0000313" key="2">
    <source>
        <dbReference type="EMBL" id="EJT53110.1"/>
    </source>
</evidence>
<feature type="chain" id="PRO_5003815287" evidence="1">
    <location>
        <begin position="17"/>
        <end position="136"/>
    </location>
</feature>
<dbReference type="VEuPathDB" id="FungiDB:A1Q1_00117"/>
<gene>
    <name evidence="2" type="ORF">A1Q1_00117</name>
</gene>
<organism evidence="2 3">
    <name type="scientific">Trichosporon asahii var. asahii (strain ATCC 90039 / CBS 2479 / JCM 2466 / KCTC 7840 / NBRC 103889/ NCYC 2677 / UAMH 7654)</name>
    <name type="common">Yeast</name>
    <dbReference type="NCBI Taxonomy" id="1186058"/>
    <lineage>
        <taxon>Eukaryota</taxon>
        <taxon>Fungi</taxon>
        <taxon>Dikarya</taxon>
        <taxon>Basidiomycota</taxon>
        <taxon>Agaricomycotina</taxon>
        <taxon>Tremellomycetes</taxon>
        <taxon>Trichosporonales</taxon>
        <taxon>Trichosporonaceae</taxon>
        <taxon>Trichosporon</taxon>
    </lineage>
</organism>
<dbReference type="HOGENOM" id="CLU_1876891_0_0_1"/>
<evidence type="ECO:0000313" key="3">
    <source>
        <dbReference type="Proteomes" id="UP000002748"/>
    </source>
</evidence>
<feature type="signal peptide" evidence="1">
    <location>
        <begin position="1"/>
        <end position="16"/>
    </location>
</feature>
<dbReference type="GeneID" id="25983631"/>
<evidence type="ECO:0000256" key="1">
    <source>
        <dbReference type="SAM" id="SignalP"/>
    </source>
</evidence>
<proteinExistence type="predicted"/>
<reference evidence="2 3" key="1">
    <citation type="journal article" date="2012" name="Eukaryot. Cell">
        <title>Draft genome sequence of CBS 2479, the standard type strain of Trichosporon asahii.</title>
        <authorList>
            <person name="Yang R.Y."/>
            <person name="Li H.T."/>
            <person name="Zhu H."/>
            <person name="Zhou G.P."/>
            <person name="Wang M."/>
            <person name="Wang L."/>
        </authorList>
    </citation>
    <scope>NUCLEOTIDE SEQUENCE [LARGE SCALE GENOMIC DNA]</scope>
    <source>
        <strain evidence="3">ATCC 90039 / CBS 2479 / JCM 2466 / KCTC 7840 / NCYC 2677 / UAMH 7654</strain>
    </source>
</reference>